<evidence type="ECO:0000256" key="3">
    <source>
        <dbReference type="ARBA" id="ARBA00022692"/>
    </source>
</evidence>
<dbReference type="InterPro" id="IPR000620">
    <property type="entry name" value="EamA_dom"/>
</dbReference>
<feature type="transmembrane region" description="Helical" evidence="6">
    <location>
        <begin position="164"/>
        <end position="182"/>
    </location>
</feature>
<keyword evidence="5 6" id="KW-0472">Membrane</keyword>
<feature type="transmembrane region" description="Helical" evidence="6">
    <location>
        <begin position="99"/>
        <end position="117"/>
    </location>
</feature>
<evidence type="ECO:0000256" key="5">
    <source>
        <dbReference type="ARBA" id="ARBA00023136"/>
    </source>
</evidence>
<proteinExistence type="predicted"/>
<feature type="transmembrane region" description="Helical" evidence="6">
    <location>
        <begin position="40"/>
        <end position="61"/>
    </location>
</feature>
<sequence>MRREWGLIRAHLPRLALLALLGVALFNTCVYIGLQSTTAINALLINSAIPVWIMLLAMSFIREPVTGRNLAGVLFSLCGVVYLIVRGELGLLLRLDPNTGDLWILAATLAWAVYSLLLRRWKPAALSPISFLTFTMLVGVALLGALHWSGVTGEAPIIWGRGELISIGYFALFPSLVSFICWNEGVVRVGAPTAGHFIHLMPLFGTLLSVLLLGERVLPYHLVGAALIGTGILVSLKRS</sequence>
<evidence type="ECO:0000256" key="1">
    <source>
        <dbReference type="ARBA" id="ARBA00004651"/>
    </source>
</evidence>
<protein>
    <submittedName>
        <fullName evidence="8">EamA/RhaT family transporter</fullName>
    </submittedName>
</protein>
<dbReference type="InterPro" id="IPR037185">
    <property type="entry name" value="EmrE-like"/>
</dbReference>
<feature type="transmembrane region" description="Helical" evidence="6">
    <location>
        <begin position="218"/>
        <end position="236"/>
    </location>
</feature>
<keyword evidence="2" id="KW-1003">Cell membrane</keyword>
<feature type="domain" description="EamA" evidence="7">
    <location>
        <begin position="10"/>
        <end position="83"/>
    </location>
</feature>
<dbReference type="InterPro" id="IPR050638">
    <property type="entry name" value="AA-Vitamin_Transporters"/>
</dbReference>
<feature type="transmembrane region" description="Helical" evidence="6">
    <location>
        <begin position="194"/>
        <end position="212"/>
    </location>
</feature>
<keyword evidence="3 6" id="KW-0812">Transmembrane</keyword>
<dbReference type="PANTHER" id="PTHR32322:SF18">
    <property type="entry name" value="S-ADENOSYLMETHIONINE_S-ADENOSYLHOMOCYSTEINE TRANSPORTER"/>
    <property type="match status" value="1"/>
</dbReference>
<evidence type="ECO:0000313" key="9">
    <source>
        <dbReference type="Proteomes" id="UP000250928"/>
    </source>
</evidence>
<dbReference type="SUPFAM" id="SSF103481">
    <property type="entry name" value="Multidrug resistance efflux transporter EmrE"/>
    <property type="match status" value="2"/>
</dbReference>
<evidence type="ECO:0000256" key="6">
    <source>
        <dbReference type="SAM" id="Phobius"/>
    </source>
</evidence>
<dbReference type="Proteomes" id="UP000250928">
    <property type="component" value="Unassembled WGS sequence"/>
</dbReference>
<dbReference type="EMBL" id="PQCO01000166">
    <property type="protein sequence ID" value="PUE03117.1"/>
    <property type="molecule type" value="Genomic_DNA"/>
</dbReference>
<dbReference type="GO" id="GO:0005886">
    <property type="term" value="C:plasma membrane"/>
    <property type="evidence" value="ECO:0007669"/>
    <property type="project" value="UniProtKB-SubCell"/>
</dbReference>
<dbReference type="Pfam" id="PF00892">
    <property type="entry name" value="EamA"/>
    <property type="match status" value="2"/>
</dbReference>
<evidence type="ECO:0000256" key="2">
    <source>
        <dbReference type="ARBA" id="ARBA00022475"/>
    </source>
</evidence>
<accession>A0A6N4E0C3</accession>
<feature type="transmembrane region" description="Helical" evidence="6">
    <location>
        <begin position="12"/>
        <end position="34"/>
    </location>
</feature>
<dbReference type="PANTHER" id="PTHR32322">
    <property type="entry name" value="INNER MEMBRANE TRANSPORTER"/>
    <property type="match status" value="1"/>
</dbReference>
<feature type="transmembrane region" description="Helical" evidence="6">
    <location>
        <begin position="129"/>
        <end position="149"/>
    </location>
</feature>
<evidence type="ECO:0000256" key="4">
    <source>
        <dbReference type="ARBA" id="ARBA00022989"/>
    </source>
</evidence>
<organism evidence="8 9">
    <name type="scientific">Candidatus Sedimenticola endophacoides</name>
    <dbReference type="NCBI Taxonomy" id="2548426"/>
    <lineage>
        <taxon>Bacteria</taxon>
        <taxon>Pseudomonadati</taxon>
        <taxon>Pseudomonadota</taxon>
        <taxon>Gammaproteobacteria</taxon>
        <taxon>Chromatiales</taxon>
        <taxon>Sedimenticolaceae</taxon>
        <taxon>Sedimenticola</taxon>
    </lineage>
</organism>
<name>A0A6N4E0C3_9GAMM</name>
<feature type="transmembrane region" description="Helical" evidence="6">
    <location>
        <begin position="73"/>
        <end position="93"/>
    </location>
</feature>
<evidence type="ECO:0000259" key="7">
    <source>
        <dbReference type="Pfam" id="PF00892"/>
    </source>
</evidence>
<comment type="caution">
    <text evidence="8">The sequence shown here is derived from an EMBL/GenBank/DDBJ whole genome shotgun (WGS) entry which is preliminary data.</text>
</comment>
<evidence type="ECO:0000313" key="8">
    <source>
        <dbReference type="EMBL" id="PUE03117.1"/>
    </source>
</evidence>
<reference evidence="8 9" key="1">
    <citation type="submission" date="2018-01" db="EMBL/GenBank/DDBJ databases">
        <title>Novel co-symbiosis in the lucinid bivalve Phacoides pectinatus.</title>
        <authorList>
            <person name="Lim S.J."/>
            <person name="Davis B.G."/>
            <person name="Gill D.E."/>
            <person name="Engel A.S."/>
            <person name="Anderson L.C."/>
            <person name="Campbell B.J."/>
        </authorList>
    </citation>
    <scope>NUCLEOTIDE SEQUENCE [LARGE SCALE GENOMIC DNA]</scope>
    <source>
        <strain evidence="8">N3_P5</strain>
    </source>
</reference>
<keyword evidence="4 6" id="KW-1133">Transmembrane helix</keyword>
<dbReference type="AlphaFoldDB" id="A0A6N4E0C3"/>
<gene>
    <name evidence="8" type="ORF">C3L24_05000</name>
</gene>
<comment type="subcellular location">
    <subcellularLocation>
        <location evidence="1">Cell membrane</location>
        <topology evidence="1">Multi-pass membrane protein</topology>
    </subcellularLocation>
</comment>
<feature type="domain" description="EamA" evidence="7">
    <location>
        <begin position="99"/>
        <end position="235"/>
    </location>
</feature>